<sequence length="170" mass="17689">MSTAAEDDYEATAESAAWIADATRRFAGLAEADADADPRWAETGSALSQLRAGIAQRISALPRQGKLIRTSKPGIGVSHIALAKLLTWALAEPAAAVAAAVADVEVTVKDRALAAVHIHLIGIGADERDRTYLQDGDALRAGAALVLREAIGDNSAEITAIWDDLVVVGP</sequence>
<evidence type="ECO:0000313" key="2">
    <source>
        <dbReference type="Proteomes" id="UP000501849"/>
    </source>
</evidence>
<evidence type="ECO:0000313" key="1">
    <source>
        <dbReference type="EMBL" id="QIV84187.1"/>
    </source>
</evidence>
<reference evidence="1 2" key="1">
    <citation type="submission" date="2019-04" db="EMBL/GenBank/DDBJ databases">
        <title>Draft, Whole-Genome Sequence of the Anthracene-degrading Mycobacterium frederiksbergense LB501T, Isolated from a Polycyclic Aromatic Hydrocarbon (PAH)-Contaminated Soil.</title>
        <authorList>
            <person name="Augelletti F."/>
        </authorList>
    </citation>
    <scope>NUCLEOTIDE SEQUENCE [LARGE SCALE GENOMIC DNA]</scope>
    <source>
        <strain evidence="1 2">LB 501T</strain>
    </source>
</reference>
<accession>A0A6H0SDV0</accession>
<proteinExistence type="predicted"/>
<gene>
    <name evidence="1" type="ORF">EXE63_27390</name>
</gene>
<keyword evidence="2" id="KW-1185">Reference proteome</keyword>
<protein>
    <submittedName>
        <fullName evidence="1">Uncharacterized protein</fullName>
    </submittedName>
</protein>
<name>A0A6H0SDV0_9MYCO</name>
<organism evidence="1 2">
    <name type="scientific">Mycolicibacterium frederiksbergense</name>
    <dbReference type="NCBI Taxonomy" id="117567"/>
    <lineage>
        <taxon>Bacteria</taxon>
        <taxon>Bacillati</taxon>
        <taxon>Actinomycetota</taxon>
        <taxon>Actinomycetes</taxon>
        <taxon>Mycobacteriales</taxon>
        <taxon>Mycobacteriaceae</taxon>
        <taxon>Mycolicibacterium</taxon>
    </lineage>
</organism>
<dbReference type="EMBL" id="CP038799">
    <property type="protein sequence ID" value="QIV84187.1"/>
    <property type="molecule type" value="Genomic_DNA"/>
</dbReference>
<dbReference type="AlphaFoldDB" id="A0A6H0SDV0"/>
<dbReference type="Proteomes" id="UP000501849">
    <property type="component" value="Chromosome"/>
</dbReference>
<dbReference type="RefSeq" id="WP_168144535.1">
    <property type="nucleotide sequence ID" value="NZ_CBCSDT010000014.1"/>
</dbReference>
<dbReference type="KEGG" id="mfre:EXE63_27390"/>